<evidence type="ECO:0000313" key="2">
    <source>
        <dbReference type="EMBL" id="SET64099.1"/>
    </source>
</evidence>
<feature type="transmembrane region" description="Helical" evidence="1">
    <location>
        <begin position="20"/>
        <end position="39"/>
    </location>
</feature>
<name>A0A1I0G279_THASX</name>
<dbReference type="EMBL" id="FOHK01000010">
    <property type="protein sequence ID" value="SET64099.1"/>
    <property type="molecule type" value="Genomic_DNA"/>
</dbReference>
<gene>
    <name evidence="2" type="ORF">SAMN05660429_02302</name>
</gene>
<accession>A0A1I0G279</accession>
<organism evidence="2 3">
    <name type="scientific">Thalassotalea agarivorans</name>
    <name type="common">Thalassomonas agarivorans</name>
    <dbReference type="NCBI Taxonomy" id="349064"/>
    <lineage>
        <taxon>Bacteria</taxon>
        <taxon>Pseudomonadati</taxon>
        <taxon>Pseudomonadota</taxon>
        <taxon>Gammaproteobacteria</taxon>
        <taxon>Alteromonadales</taxon>
        <taxon>Colwelliaceae</taxon>
        <taxon>Thalassotalea</taxon>
    </lineage>
</organism>
<reference evidence="2 3" key="1">
    <citation type="submission" date="2016-10" db="EMBL/GenBank/DDBJ databases">
        <authorList>
            <person name="de Groot N.N."/>
        </authorList>
    </citation>
    <scope>NUCLEOTIDE SEQUENCE [LARGE SCALE GENOMIC DNA]</scope>
    <source>
        <strain evidence="2 3">DSM 19706</strain>
    </source>
</reference>
<proteinExistence type="predicted"/>
<dbReference type="AlphaFoldDB" id="A0A1I0G279"/>
<keyword evidence="1" id="KW-1133">Transmembrane helix</keyword>
<keyword evidence="3" id="KW-1185">Reference proteome</keyword>
<keyword evidence="1" id="KW-0812">Transmembrane</keyword>
<keyword evidence="1" id="KW-0472">Membrane</keyword>
<evidence type="ECO:0000256" key="1">
    <source>
        <dbReference type="SAM" id="Phobius"/>
    </source>
</evidence>
<dbReference type="Proteomes" id="UP000199308">
    <property type="component" value="Unassembled WGS sequence"/>
</dbReference>
<evidence type="ECO:0000313" key="3">
    <source>
        <dbReference type="Proteomes" id="UP000199308"/>
    </source>
</evidence>
<dbReference type="OrthoDB" id="6227360at2"/>
<sequence length="173" mass="20275">MNSPLQQDVERRERSLIENMFVGLFVFFMMAVFIMFFFMHDEGIEDKGLASLAKSFTVHVNNVKAQWLIDSKTDVVFYQLYDMNTDSKETRKVRVNKKGWPDNQEQHFACRIIWMELMAQPLEVLNKQISAIEVVKKDFGEGRLCQFGIDSRVYFEYNSANGVVSDIKQYEES</sequence>
<dbReference type="STRING" id="349064.SAMN05660429_02302"/>
<protein>
    <submittedName>
        <fullName evidence="2">Uncharacterized protein</fullName>
    </submittedName>
</protein>
<dbReference type="RefSeq" id="WP_093330482.1">
    <property type="nucleotide sequence ID" value="NZ_AP027363.1"/>
</dbReference>